<keyword evidence="1" id="KW-0812">Transmembrane</keyword>
<proteinExistence type="predicted"/>
<dbReference type="Proteomes" id="UP001164746">
    <property type="component" value="Chromosome 10"/>
</dbReference>
<organism evidence="3 4">
    <name type="scientific">Mya arenaria</name>
    <name type="common">Soft-shell clam</name>
    <dbReference type="NCBI Taxonomy" id="6604"/>
    <lineage>
        <taxon>Eukaryota</taxon>
        <taxon>Metazoa</taxon>
        <taxon>Spiralia</taxon>
        <taxon>Lophotrochozoa</taxon>
        <taxon>Mollusca</taxon>
        <taxon>Bivalvia</taxon>
        <taxon>Autobranchia</taxon>
        <taxon>Heteroconchia</taxon>
        <taxon>Euheterodonta</taxon>
        <taxon>Imparidentia</taxon>
        <taxon>Neoheterodontei</taxon>
        <taxon>Myida</taxon>
        <taxon>Myoidea</taxon>
        <taxon>Myidae</taxon>
        <taxon>Mya</taxon>
    </lineage>
</organism>
<feature type="domain" description="EGF-like" evidence="2">
    <location>
        <begin position="165"/>
        <end position="194"/>
    </location>
</feature>
<dbReference type="SUPFAM" id="SSF57184">
    <property type="entry name" value="Growth factor receptor domain"/>
    <property type="match status" value="1"/>
</dbReference>
<keyword evidence="4" id="KW-1185">Reference proteome</keyword>
<feature type="domain" description="EGF-like" evidence="2">
    <location>
        <begin position="196"/>
        <end position="224"/>
    </location>
</feature>
<feature type="domain" description="EGF-like" evidence="2">
    <location>
        <begin position="26"/>
        <end position="60"/>
    </location>
</feature>
<keyword evidence="1" id="KW-1133">Transmembrane helix</keyword>
<accession>A0ABY7F674</accession>
<protein>
    <submittedName>
        <fullName evidence="3">TENX-like protein</fullName>
    </submittedName>
</protein>
<evidence type="ECO:0000256" key="1">
    <source>
        <dbReference type="SAM" id="Phobius"/>
    </source>
</evidence>
<feature type="domain" description="EGF-like" evidence="2">
    <location>
        <begin position="260"/>
        <end position="302"/>
    </location>
</feature>
<dbReference type="CDD" id="cd12087">
    <property type="entry name" value="TM_EGFR-like"/>
    <property type="match status" value="1"/>
</dbReference>
<feature type="non-terminal residue" evidence="3">
    <location>
        <position position="1"/>
    </location>
</feature>
<keyword evidence="1" id="KW-0472">Membrane</keyword>
<feature type="transmembrane region" description="Helical" evidence="1">
    <location>
        <begin position="316"/>
        <end position="340"/>
    </location>
</feature>
<dbReference type="SMART" id="SM00181">
    <property type="entry name" value="EGF"/>
    <property type="match status" value="5"/>
</dbReference>
<reference evidence="3" key="1">
    <citation type="submission" date="2022-11" db="EMBL/GenBank/DDBJ databases">
        <title>Centuries of genome instability and evolution in soft-shell clam transmissible cancer (bioRxiv).</title>
        <authorList>
            <person name="Hart S.F.M."/>
            <person name="Yonemitsu M.A."/>
            <person name="Giersch R.M."/>
            <person name="Beal B.F."/>
            <person name="Arriagada G."/>
            <person name="Davis B.W."/>
            <person name="Ostrander E.A."/>
            <person name="Goff S.P."/>
            <person name="Metzger M.J."/>
        </authorList>
    </citation>
    <scope>NUCLEOTIDE SEQUENCE</scope>
    <source>
        <strain evidence="3">MELC-2E11</strain>
        <tissue evidence="3">Siphon/mantle</tissue>
    </source>
</reference>
<evidence type="ECO:0000259" key="2">
    <source>
        <dbReference type="SMART" id="SM00181"/>
    </source>
</evidence>
<dbReference type="InterPro" id="IPR000742">
    <property type="entry name" value="EGF"/>
</dbReference>
<gene>
    <name evidence="3" type="ORF">MAR_031121</name>
</gene>
<feature type="domain" description="EGF-like" evidence="2">
    <location>
        <begin position="94"/>
        <end position="125"/>
    </location>
</feature>
<evidence type="ECO:0000313" key="4">
    <source>
        <dbReference type="Proteomes" id="UP001164746"/>
    </source>
</evidence>
<evidence type="ECO:0000313" key="3">
    <source>
        <dbReference type="EMBL" id="WAR16527.1"/>
    </source>
</evidence>
<sequence>TNCRKSDGYCWSACADGLTGDICDSPCYAGCKTCHKTNANICSSCKTGRYGKDAYNLTCNNLCNTCVNNSCTAQYGHCDQGCVNGFKGYYCTDTCPRHCLNETCERNTAACVHGCDDGYYGLKCSYSCMRVQSNCLVCSSNGNKFSSCTRCTNGSYPGSSGKCVQCEPNCSGGCNSSTGVCYVCVDGYRGSFCNVSCTSNCKSCLQNNDECNVCKEDFWGSDCLNNCSTNCKHGNDSISICDINFANCKHGCLPESHGLHCSLLCDKHCLAFEGGALECNQMNGQCTLGCENGYKQTDTGCINDKIGGYGAGTSGAAVGCAVGGVVSLLAIALVIGMFIFMSRRRRKDINSGIKADARADEEARTYEQLQGRTEQPIYQNANDNDTDNYAVLFADTNI</sequence>
<dbReference type="EMBL" id="CP111021">
    <property type="protein sequence ID" value="WAR16527.1"/>
    <property type="molecule type" value="Genomic_DNA"/>
</dbReference>
<dbReference type="InterPro" id="IPR009030">
    <property type="entry name" value="Growth_fac_rcpt_cys_sf"/>
</dbReference>
<name>A0ABY7F674_MYAAR</name>